<sequence length="107" mass="11356">MTEQPEATLLRARLTAEVPAVRSRMPESLSATGRLVAEAVARRTGPDPDGLEVRVCATAPAGGLLEASRYTAERGHTDDLADLVDRAPDVFEHGPPARKSRGPAART</sequence>
<dbReference type="Pfam" id="PF17754">
    <property type="entry name" value="TetR_C_14"/>
    <property type="match status" value="1"/>
</dbReference>
<proteinExistence type="predicted"/>
<dbReference type="InterPro" id="IPR041347">
    <property type="entry name" value="MftR_C"/>
</dbReference>
<feature type="region of interest" description="Disordered" evidence="1">
    <location>
        <begin position="87"/>
        <end position="107"/>
    </location>
</feature>
<dbReference type="Gene3D" id="1.10.357.10">
    <property type="entry name" value="Tetracycline Repressor, domain 2"/>
    <property type="match status" value="1"/>
</dbReference>
<gene>
    <name evidence="3" type="ORF">GCM10010280_28340</name>
</gene>
<evidence type="ECO:0000313" key="3">
    <source>
        <dbReference type="EMBL" id="GGQ80317.1"/>
    </source>
</evidence>
<evidence type="ECO:0000313" key="4">
    <source>
        <dbReference type="Proteomes" id="UP000656732"/>
    </source>
</evidence>
<comment type="caution">
    <text evidence="3">The sequence shown here is derived from an EMBL/GenBank/DDBJ whole genome shotgun (WGS) entry which is preliminary data.</text>
</comment>
<evidence type="ECO:0000259" key="2">
    <source>
        <dbReference type="Pfam" id="PF17754"/>
    </source>
</evidence>
<dbReference type="AlphaFoldDB" id="A0A918EVY7"/>
<keyword evidence="4" id="KW-1185">Reference proteome</keyword>
<organism evidence="3 4">
    <name type="scientific">Streptomyces pilosus</name>
    <dbReference type="NCBI Taxonomy" id="28893"/>
    <lineage>
        <taxon>Bacteria</taxon>
        <taxon>Bacillati</taxon>
        <taxon>Actinomycetota</taxon>
        <taxon>Actinomycetes</taxon>
        <taxon>Kitasatosporales</taxon>
        <taxon>Streptomycetaceae</taxon>
        <taxon>Streptomyces</taxon>
    </lineage>
</organism>
<dbReference type="Proteomes" id="UP000656732">
    <property type="component" value="Unassembled WGS sequence"/>
</dbReference>
<reference evidence="3" key="1">
    <citation type="journal article" date="2014" name="Int. J. Syst. Evol. Microbiol.">
        <title>Complete genome sequence of Corynebacterium casei LMG S-19264T (=DSM 44701T), isolated from a smear-ripened cheese.</title>
        <authorList>
            <consortium name="US DOE Joint Genome Institute (JGI-PGF)"/>
            <person name="Walter F."/>
            <person name="Albersmeier A."/>
            <person name="Kalinowski J."/>
            <person name="Ruckert C."/>
        </authorList>
    </citation>
    <scope>NUCLEOTIDE SEQUENCE</scope>
    <source>
        <strain evidence="3">JCM 4403</strain>
    </source>
</reference>
<protein>
    <recommendedName>
        <fullName evidence="2">MftR C-terminal domain-containing protein</fullName>
    </recommendedName>
</protein>
<feature type="domain" description="MftR C-terminal" evidence="2">
    <location>
        <begin position="4"/>
        <end position="94"/>
    </location>
</feature>
<evidence type="ECO:0000256" key="1">
    <source>
        <dbReference type="SAM" id="MobiDB-lite"/>
    </source>
</evidence>
<reference evidence="3" key="2">
    <citation type="submission" date="2020-09" db="EMBL/GenBank/DDBJ databases">
        <authorList>
            <person name="Sun Q."/>
            <person name="Ohkuma M."/>
        </authorList>
    </citation>
    <scope>NUCLEOTIDE SEQUENCE</scope>
    <source>
        <strain evidence="3">JCM 4403</strain>
    </source>
</reference>
<accession>A0A918EVY7</accession>
<name>A0A918EVY7_9ACTN</name>
<dbReference type="EMBL" id="BMTU01000005">
    <property type="protein sequence ID" value="GGQ80317.1"/>
    <property type="molecule type" value="Genomic_DNA"/>
</dbReference>